<reference evidence="3" key="1">
    <citation type="journal article" date="2021" name="PeerJ">
        <title>Extensive microbial diversity within the chicken gut microbiome revealed by metagenomics and culture.</title>
        <authorList>
            <person name="Gilroy R."/>
            <person name="Ravi A."/>
            <person name="Getino M."/>
            <person name="Pursley I."/>
            <person name="Horton D.L."/>
            <person name="Alikhan N.F."/>
            <person name="Baker D."/>
            <person name="Gharbi K."/>
            <person name="Hall N."/>
            <person name="Watson M."/>
            <person name="Adriaenssens E.M."/>
            <person name="Foster-Nyarko E."/>
            <person name="Jarju S."/>
            <person name="Secka A."/>
            <person name="Antonio M."/>
            <person name="Oren A."/>
            <person name="Chaudhuri R.R."/>
            <person name="La Ragione R."/>
            <person name="Hildebrand F."/>
            <person name="Pallen M.J."/>
        </authorList>
    </citation>
    <scope>NUCLEOTIDE SEQUENCE</scope>
    <source>
        <strain evidence="3">ChiHejej3B27-3195</strain>
    </source>
</reference>
<dbReference type="AlphaFoldDB" id="A0A9D1S279"/>
<evidence type="ECO:0000313" key="4">
    <source>
        <dbReference type="Proteomes" id="UP000824151"/>
    </source>
</evidence>
<accession>A0A9D1S279</accession>
<dbReference type="GO" id="GO:0006046">
    <property type="term" value="P:N-acetylglucosamine catabolic process"/>
    <property type="evidence" value="ECO:0007669"/>
    <property type="project" value="TreeGrafter"/>
</dbReference>
<keyword evidence="1" id="KW-0119">Carbohydrate metabolism</keyword>
<dbReference type="SUPFAM" id="SSF100950">
    <property type="entry name" value="NagB/RpiA/CoA transferase-like"/>
    <property type="match status" value="1"/>
</dbReference>
<proteinExistence type="predicted"/>
<reference evidence="3" key="2">
    <citation type="submission" date="2021-04" db="EMBL/GenBank/DDBJ databases">
        <authorList>
            <person name="Gilroy R."/>
        </authorList>
    </citation>
    <scope>NUCLEOTIDE SEQUENCE</scope>
    <source>
        <strain evidence="3">ChiHejej3B27-3195</strain>
    </source>
</reference>
<organism evidence="3 4">
    <name type="scientific">Candidatus Nesterenkonia stercoripullorum</name>
    <dbReference type="NCBI Taxonomy" id="2838701"/>
    <lineage>
        <taxon>Bacteria</taxon>
        <taxon>Bacillati</taxon>
        <taxon>Actinomycetota</taxon>
        <taxon>Actinomycetes</taxon>
        <taxon>Micrococcales</taxon>
        <taxon>Micrococcaceae</taxon>
        <taxon>Nesterenkonia</taxon>
    </lineage>
</organism>
<dbReference type="EC" id="3.1.1.31" evidence="3"/>
<dbReference type="PANTHER" id="PTHR11280:SF6">
    <property type="entry name" value="GLUCOSAMINE-6-PHOSPHATE ISOMERASE NAGB"/>
    <property type="match status" value="1"/>
</dbReference>
<name>A0A9D1S279_9MICC</name>
<dbReference type="GO" id="GO:0004342">
    <property type="term" value="F:glucosamine-6-phosphate deaminase activity"/>
    <property type="evidence" value="ECO:0007669"/>
    <property type="project" value="InterPro"/>
</dbReference>
<dbReference type="GO" id="GO:0017057">
    <property type="term" value="F:6-phosphogluconolactonase activity"/>
    <property type="evidence" value="ECO:0007669"/>
    <property type="project" value="UniProtKB-EC"/>
</dbReference>
<dbReference type="InterPro" id="IPR037171">
    <property type="entry name" value="NagB/RpiA_transferase-like"/>
</dbReference>
<evidence type="ECO:0000259" key="2">
    <source>
        <dbReference type="Pfam" id="PF01182"/>
    </source>
</evidence>
<dbReference type="GO" id="GO:0019262">
    <property type="term" value="P:N-acetylneuraminate catabolic process"/>
    <property type="evidence" value="ECO:0007669"/>
    <property type="project" value="TreeGrafter"/>
</dbReference>
<dbReference type="InterPro" id="IPR004547">
    <property type="entry name" value="Glucosamine6P_isomerase"/>
</dbReference>
<evidence type="ECO:0000313" key="3">
    <source>
        <dbReference type="EMBL" id="HIW98586.1"/>
    </source>
</evidence>
<dbReference type="Pfam" id="PF01182">
    <property type="entry name" value="Glucosamine_iso"/>
    <property type="match status" value="1"/>
</dbReference>
<sequence length="254" mass="27750">MNHPIDLHVHASTTEMGQAAGAHIGALLRDALATKDRVRVMLAAAPSQSATLEALAAEDFDASRVEFFHMDDYLGLAHDAPQAFGNWLERHFISRLRSPRFYRIDVTAGPEESAHAYAELMGEEPFDVVLCGLGVNGHLAFNEPPADFYDDARARVVELDETSRRQQVDEGHFPSVDAVPSRAITVTIPRLLNAEHIVCSVPGAEKADAVLQTLTRDITPEMPGTALHLHEDAHLYVDTDSAPDMAVLTQGAQR</sequence>
<dbReference type="Gene3D" id="3.40.50.1360">
    <property type="match status" value="1"/>
</dbReference>
<feature type="domain" description="Glucosamine/galactosamine-6-phosphate isomerase" evidence="2">
    <location>
        <begin position="13"/>
        <end position="229"/>
    </location>
</feature>
<dbReference type="EMBL" id="DXGD01000018">
    <property type="protein sequence ID" value="HIW98586.1"/>
    <property type="molecule type" value="Genomic_DNA"/>
</dbReference>
<dbReference type="GO" id="GO:0005975">
    <property type="term" value="P:carbohydrate metabolic process"/>
    <property type="evidence" value="ECO:0007669"/>
    <property type="project" value="InterPro"/>
</dbReference>
<dbReference type="Proteomes" id="UP000824151">
    <property type="component" value="Unassembled WGS sequence"/>
</dbReference>
<comment type="caution">
    <text evidence="3">The sequence shown here is derived from an EMBL/GenBank/DDBJ whole genome shotgun (WGS) entry which is preliminary data.</text>
</comment>
<gene>
    <name evidence="3" type="ORF">H9871_00415</name>
</gene>
<dbReference type="GO" id="GO:0006043">
    <property type="term" value="P:glucosamine catabolic process"/>
    <property type="evidence" value="ECO:0007669"/>
    <property type="project" value="TreeGrafter"/>
</dbReference>
<protein>
    <submittedName>
        <fullName evidence="3">6-phosphogluconolactonase</fullName>
        <ecNumber evidence="3">3.1.1.31</ecNumber>
    </submittedName>
</protein>
<dbReference type="GO" id="GO:0042802">
    <property type="term" value="F:identical protein binding"/>
    <property type="evidence" value="ECO:0007669"/>
    <property type="project" value="TreeGrafter"/>
</dbReference>
<keyword evidence="3" id="KW-0378">Hydrolase</keyword>
<dbReference type="InterPro" id="IPR006148">
    <property type="entry name" value="Glc/Gal-6P_isomerase"/>
</dbReference>
<evidence type="ECO:0000256" key="1">
    <source>
        <dbReference type="ARBA" id="ARBA00023277"/>
    </source>
</evidence>
<dbReference type="GO" id="GO:0005737">
    <property type="term" value="C:cytoplasm"/>
    <property type="evidence" value="ECO:0007669"/>
    <property type="project" value="TreeGrafter"/>
</dbReference>
<dbReference type="PANTHER" id="PTHR11280">
    <property type="entry name" value="GLUCOSAMINE-6-PHOSPHATE ISOMERASE"/>
    <property type="match status" value="1"/>
</dbReference>